<dbReference type="Proteomes" id="UP000245207">
    <property type="component" value="Unassembled WGS sequence"/>
</dbReference>
<dbReference type="EMBL" id="PKPP01001897">
    <property type="protein sequence ID" value="PWA79142.1"/>
    <property type="molecule type" value="Genomic_DNA"/>
</dbReference>
<sequence length="457" mass="51870">MPPKTLRKQASRFQKRLKKQRTEQSDKRQYETTHKYVPIKPRDASDNQDLIDDNVDGDNMNVDGISDDNFDDDGVNDTNVDDTGDVHGGNISVDSGDIDDTNLENTRGGDDTNEINAHNLNVDNPNANVHYGYANGSNMKGKHRGVQKKLLDINPRAFNTLCGCHNLNLTLCDIDSYCGKAMDIFEVIQHIYTIFVNSSKRWLILKNNVKGLALKSLSITRWESRVESVKAIRFQLLKIREALFQVAENDNDSKIKSESKSLAINELGDFELLVSTVIWFDILSVVNFVSKKLQSYDMLIDIIMKEVEGLISFFVKFRDMGFDKEINVAKEIAIEMDIDLIFRQSTVLLSIPITMVSAERSFSKLKLLKFYLRSTISQERLNGLALIAIKNGLLESVNYEALINNFASKNARRSAFFKKLSCTELFFRVIHQFAGAFVIKQCCKNQIFQSKKVAKGF</sequence>
<evidence type="ECO:0000256" key="1">
    <source>
        <dbReference type="SAM" id="MobiDB-lite"/>
    </source>
</evidence>
<organism evidence="3 4">
    <name type="scientific">Artemisia annua</name>
    <name type="common">Sweet wormwood</name>
    <dbReference type="NCBI Taxonomy" id="35608"/>
    <lineage>
        <taxon>Eukaryota</taxon>
        <taxon>Viridiplantae</taxon>
        <taxon>Streptophyta</taxon>
        <taxon>Embryophyta</taxon>
        <taxon>Tracheophyta</taxon>
        <taxon>Spermatophyta</taxon>
        <taxon>Magnoliopsida</taxon>
        <taxon>eudicotyledons</taxon>
        <taxon>Gunneridae</taxon>
        <taxon>Pentapetalae</taxon>
        <taxon>asterids</taxon>
        <taxon>campanulids</taxon>
        <taxon>Asterales</taxon>
        <taxon>Asteraceae</taxon>
        <taxon>Asteroideae</taxon>
        <taxon>Anthemideae</taxon>
        <taxon>Artemisiinae</taxon>
        <taxon>Artemisia</taxon>
    </lineage>
</organism>
<feature type="compositionally biased region" description="Basic residues" evidence="1">
    <location>
        <begin position="1"/>
        <end position="19"/>
    </location>
</feature>
<dbReference type="PANTHER" id="PTHR45749:SF35">
    <property type="entry name" value="AC-LIKE TRANSPOSASE-RELATED"/>
    <property type="match status" value="1"/>
</dbReference>
<dbReference type="STRING" id="35608.A0A2U1P052"/>
<accession>A0A2U1P052</accession>
<reference evidence="3 4" key="1">
    <citation type="journal article" date="2018" name="Mol. Plant">
        <title>The genome of Artemisia annua provides insight into the evolution of Asteraceae family and artemisinin biosynthesis.</title>
        <authorList>
            <person name="Shen Q."/>
            <person name="Zhang L."/>
            <person name="Liao Z."/>
            <person name="Wang S."/>
            <person name="Yan T."/>
            <person name="Shi P."/>
            <person name="Liu M."/>
            <person name="Fu X."/>
            <person name="Pan Q."/>
            <person name="Wang Y."/>
            <person name="Lv Z."/>
            <person name="Lu X."/>
            <person name="Zhang F."/>
            <person name="Jiang W."/>
            <person name="Ma Y."/>
            <person name="Chen M."/>
            <person name="Hao X."/>
            <person name="Li L."/>
            <person name="Tang Y."/>
            <person name="Lv G."/>
            <person name="Zhou Y."/>
            <person name="Sun X."/>
            <person name="Brodelius P.E."/>
            <person name="Rose J.K.C."/>
            <person name="Tang K."/>
        </authorList>
    </citation>
    <scope>NUCLEOTIDE SEQUENCE [LARGE SCALE GENOMIC DNA]</scope>
    <source>
        <strain evidence="4">cv. Huhao1</strain>
        <tissue evidence="3">Leaf</tissue>
    </source>
</reference>
<dbReference type="InterPro" id="IPR008906">
    <property type="entry name" value="HATC_C_dom"/>
</dbReference>
<comment type="caution">
    <text evidence="3">The sequence shown here is derived from an EMBL/GenBank/DDBJ whole genome shotgun (WGS) entry which is preliminary data.</text>
</comment>
<dbReference type="OrthoDB" id="5982319at2759"/>
<dbReference type="GO" id="GO:0046983">
    <property type="term" value="F:protein dimerization activity"/>
    <property type="evidence" value="ECO:0007669"/>
    <property type="project" value="InterPro"/>
</dbReference>
<feature type="region of interest" description="Disordered" evidence="1">
    <location>
        <begin position="1"/>
        <end position="100"/>
    </location>
</feature>
<proteinExistence type="predicted"/>
<keyword evidence="4" id="KW-1185">Reference proteome</keyword>
<feature type="compositionally biased region" description="Acidic residues" evidence="1">
    <location>
        <begin position="65"/>
        <end position="83"/>
    </location>
</feature>
<dbReference type="AlphaFoldDB" id="A0A2U1P052"/>
<evidence type="ECO:0000313" key="4">
    <source>
        <dbReference type="Proteomes" id="UP000245207"/>
    </source>
</evidence>
<evidence type="ECO:0000313" key="3">
    <source>
        <dbReference type="EMBL" id="PWA79142.1"/>
    </source>
</evidence>
<dbReference type="InterPro" id="IPR012337">
    <property type="entry name" value="RNaseH-like_sf"/>
</dbReference>
<gene>
    <name evidence="3" type="ORF">CTI12_AA207910</name>
</gene>
<dbReference type="PANTHER" id="PTHR45749">
    <property type="match status" value="1"/>
</dbReference>
<protein>
    <submittedName>
        <fullName evidence="3">Zinc finger MYM-type protein 1</fullName>
    </submittedName>
</protein>
<name>A0A2U1P052_ARTAN</name>
<dbReference type="Pfam" id="PF05699">
    <property type="entry name" value="Dimer_Tnp_hAT"/>
    <property type="match status" value="1"/>
</dbReference>
<dbReference type="SUPFAM" id="SSF53098">
    <property type="entry name" value="Ribonuclease H-like"/>
    <property type="match status" value="1"/>
</dbReference>
<feature type="domain" description="HAT C-terminal dimerisation" evidence="2">
    <location>
        <begin position="341"/>
        <end position="391"/>
    </location>
</feature>
<evidence type="ECO:0000259" key="2">
    <source>
        <dbReference type="Pfam" id="PF05699"/>
    </source>
</evidence>
<feature type="compositionally biased region" description="Basic and acidic residues" evidence="1">
    <location>
        <begin position="20"/>
        <end position="45"/>
    </location>
</feature>